<gene>
    <name evidence="1" type="ORF">F4820DRAFT_446814</name>
</gene>
<evidence type="ECO:0000313" key="2">
    <source>
        <dbReference type="Proteomes" id="UP001497700"/>
    </source>
</evidence>
<dbReference type="EMBL" id="MU393455">
    <property type="protein sequence ID" value="KAI4866760.1"/>
    <property type="molecule type" value="Genomic_DNA"/>
</dbReference>
<protein>
    <submittedName>
        <fullName evidence="1">Uncharacterized protein</fullName>
    </submittedName>
</protein>
<proteinExistence type="predicted"/>
<comment type="caution">
    <text evidence="1">The sequence shown here is derived from an EMBL/GenBank/DDBJ whole genome shotgun (WGS) entry which is preliminary data.</text>
</comment>
<keyword evidence="2" id="KW-1185">Reference proteome</keyword>
<dbReference type="Proteomes" id="UP001497700">
    <property type="component" value="Unassembled WGS sequence"/>
</dbReference>
<evidence type="ECO:0000313" key="1">
    <source>
        <dbReference type="EMBL" id="KAI4866760.1"/>
    </source>
</evidence>
<organism evidence="1 2">
    <name type="scientific">Hypoxylon rubiginosum</name>
    <dbReference type="NCBI Taxonomy" id="110542"/>
    <lineage>
        <taxon>Eukaryota</taxon>
        <taxon>Fungi</taxon>
        <taxon>Dikarya</taxon>
        <taxon>Ascomycota</taxon>
        <taxon>Pezizomycotina</taxon>
        <taxon>Sordariomycetes</taxon>
        <taxon>Xylariomycetidae</taxon>
        <taxon>Xylariales</taxon>
        <taxon>Hypoxylaceae</taxon>
        <taxon>Hypoxylon</taxon>
    </lineage>
</organism>
<reference evidence="1 2" key="1">
    <citation type="journal article" date="2022" name="New Phytol.">
        <title>Ecological generalism drives hyperdiversity of secondary metabolite gene clusters in xylarialean endophytes.</title>
        <authorList>
            <person name="Franco M.E.E."/>
            <person name="Wisecaver J.H."/>
            <person name="Arnold A.E."/>
            <person name="Ju Y.M."/>
            <person name="Slot J.C."/>
            <person name="Ahrendt S."/>
            <person name="Moore L.P."/>
            <person name="Eastman K.E."/>
            <person name="Scott K."/>
            <person name="Konkel Z."/>
            <person name="Mondo S.J."/>
            <person name="Kuo A."/>
            <person name="Hayes R.D."/>
            <person name="Haridas S."/>
            <person name="Andreopoulos B."/>
            <person name="Riley R."/>
            <person name="LaButti K."/>
            <person name="Pangilinan J."/>
            <person name="Lipzen A."/>
            <person name="Amirebrahimi M."/>
            <person name="Yan J."/>
            <person name="Adam C."/>
            <person name="Keymanesh K."/>
            <person name="Ng V."/>
            <person name="Louie K."/>
            <person name="Northen T."/>
            <person name="Drula E."/>
            <person name="Henrissat B."/>
            <person name="Hsieh H.M."/>
            <person name="Youens-Clark K."/>
            <person name="Lutzoni F."/>
            <person name="Miadlikowska J."/>
            <person name="Eastwood D.C."/>
            <person name="Hamelin R.C."/>
            <person name="Grigoriev I.V."/>
            <person name="U'Ren J.M."/>
        </authorList>
    </citation>
    <scope>NUCLEOTIDE SEQUENCE [LARGE SCALE GENOMIC DNA]</scope>
    <source>
        <strain evidence="1 2">CBS 119005</strain>
    </source>
</reference>
<name>A0ACB9Z6G9_9PEZI</name>
<sequence>MKATAIILAAAAIQGAVADFWMGYMNRVDDTGRDAVTEAGVAFLKDPDITCEDDLLGFEIWLNVGDASGSHPGVRMVPGDDVGPPFYRDPLDVVEFNTLGQKPGHHTIYKSRNYAMVDVNNLKSGQCYLNRTFVYQLDCPTQTDETVHLLGSSMFFCETEAVL</sequence>
<accession>A0ACB9Z6G9</accession>